<feature type="region of interest" description="Disordered" evidence="1">
    <location>
        <begin position="749"/>
        <end position="803"/>
    </location>
</feature>
<evidence type="ECO:0000256" key="1">
    <source>
        <dbReference type="SAM" id="MobiDB-lite"/>
    </source>
</evidence>
<dbReference type="HOGENOM" id="CLU_350660_0_0_1"/>
<feature type="region of interest" description="Disordered" evidence="1">
    <location>
        <begin position="494"/>
        <end position="514"/>
    </location>
</feature>
<dbReference type="Proteomes" id="UP000001292">
    <property type="component" value="Unassembled WGS sequence"/>
</dbReference>
<proteinExistence type="predicted"/>
<feature type="compositionally biased region" description="Low complexity" evidence="1">
    <location>
        <begin position="1"/>
        <end position="14"/>
    </location>
</feature>
<feature type="region of interest" description="Disordered" evidence="1">
    <location>
        <begin position="641"/>
        <end position="720"/>
    </location>
</feature>
<feature type="region of interest" description="Disordered" evidence="1">
    <location>
        <begin position="326"/>
        <end position="359"/>
    </location>
</feature>
<reference evidence="2 3" key="1">
    <citation type="journal article" date="2007" name="Nature">
        <title>Evolution of genes and genomes on the Drosophila phylogeny.</title>
        <authorList>
            <consortium name="Drosophila 12 Genomes Consortium"/>
            <person name="Clark A.G."/>
            <person name="Eisen M.B."/>
            <person name="Smith D.R."/>
            <person name="Bergman C.M."/>
            <person name="Oliver B."/>
            <person name="Markow T.A."/>
            <person name="Kaufman T.C."/>
            <person name="Kellis M."/>
            <person name="Gelbart W."/>
            <person name="Iyer V.N."/>
            <person name="Pollard D.A."/>
            <person name="Sackton T.B."/>
            <person name="Larracuente A.M."/>
            <person name="Singh N.D."/>
            <person name="Abad J.P."/>
            <person name="Abt D.N."/>
            <person name="Adryan B."/>
            <person name="Aguade M."/>
            <person name="Akashi H."/>
            <person name="Anderson W.W."/>
            <person name="Aquadro C.F."/>
            <person name="Ardell D.H."/>
            <person name="Arguello R."/>
            <person name="Artieri C.G."/>
            <person name="Barbash D.A."/>
            <person name="Barker D."/>
            <person name="Barsanti P."/>
            <person name="Batterham P."/>
            <person name="Batzoglou S."/>
            <person name="Begun D."/>
            <person name="Bhutkar A."/>
            <person name="Blanco E."/>
            <person name="Bosak S.A."/>
            <person name="Bradley R.K."/>
            <person name="Brand A.D."/>
            <person name="Brent M.R."/>
            <person name="Brooks A.N."/>
            <person name="Brown R.H."/>
            <person name="Butlin R.K."/>
            <person name="Caggese C."/>
            <person name="Calvi B.R."/>
            <person name="Bernardo de Carvalho A."/>
            <person name="Caspi A."/>
            <person name="Castrezana S."/>
            <person name="Celniker S.E."/>
            <person name="Chang J.L."/>
            <person name="Chapple C."/>
            <person name="Chatterji S."/>
            <person name="Chinwalla A."/>
            <person name="Civetta A."/>
            <person name="Clifton S.W."/>
            <person name="Comeron J.M."/>
            <person name="Costello J.C."/>
            <person name="Coyne J.A."/>
            <person name="Daub J."/>
            <person name="David R.G."/>
            <person name="Delcher A.L."/>
            <person name="Delehaunty K."/>
            <person name="Do C.B."/>
            <person name="Ebling H."/>
            <person name="Edwards K."/>
            <person name="Eickbush T."/>
            <person name="Evans J.D."/>
            <person name="Filipski A."/>
            <person name="Findeiss S."/>
            <person name="Freyhult E."/>
            <person name="Fulton L."/>
            <person name="Fulton R."/>
            <person name="Garcia A.C."/>
            <person name="Gardiner A."/>
            <person name="Garfield D.A."/>
            <person name="Garvin B.E."/>
            <person name="Gibson G."/>
            <person name="Gilbert D."/>
            <person name="Gnerre S."/>
            <person name="Godfrey J."/>
            <person name="Good R."/>
            <person name="Gotea V."/>
            <person name="Gravely B."/>
            <person name="Greenberg A.J."/>
            <person name="Griffiths-Jones S."/>
            <person name="Gross S."/>
            <person name="Guigo R."/>
            <person name="Gustafson E.A."/>
            <person name="Haerty W."/>
            <person name="Hahn M.W."/>
            <person name="Halligan D.L."/>
            <person name="Halpern A.L."/>
            <person name="Halter G.M."/>
            <person name="Han M.V."/>
            <person name="Heger A."/>
            <person name="Hillier L."/>
            <person name="Hinrichs A.S."/>
            <person name="Holmes I."/>
            <person name="Hoskins R.A."/>
            <person name="Hubisz M.J."/>
            <person name="Hultmark D."/>
            <person name="Huntley M.A."/>
            <person name="Jaffe D.B."/>
            <person name="Jagadeeshan S."/>
            <person name="Jeck W.R."/>
            <person name="Johnson J."/>
            <person name="Jones C.D."/>
            <person name="Jordan W.C."/>
            <person name="Karpen G.H."/>
            <person name="Kataoka E."/>
            <person name="Keightley P.D."/>
            <person name="Kheradpour P."/>
            <person name="Kirkness E.F."/>
            <person name="Koerich L.B."/>
            <person name="Kristiansen K."/>
            <person name="Kudrna D."/>
            <person name="Kulathinal R.J."/>
            <person name="Kumar S."/>
            <person name="Kwok R."/>
            <person name="Lander E."/>
            <person name="Langley C.H."/>
            <person name="Lapoint R."/>
            <person name="Lazzaro B.P."/>
            <person name="Lee S.J."/>
            <person name="Levesque L."/>
            <person name="Li R."/>
            <person name="Lin C.F."/>
            <person name="Lin M.F."/>
            <person name="Lindblad-Toh K."/>
            <person name="Llopart A."/>
            <person name="Long M."/>
            <person name="Low L."/>
            <person name="Lozovsky E."/>
            <person name="Lu J."/>
            <person name="Luo M."/>
            <person name="Machado C.A."/>
            <person name="Makalowski W."/>
            <person name="Marzo M."/>
            <person name="Matsuda M."/>
            <person name="Matzkin L."/>
            <person name="McAllister B."/>
            <person name="McBride C.S."/>
            <person name="McKernan B."/>
            <person name="McKernan K."/>
            <person name="Mendez-Lago M."/>
            <person name="Minx P."/>
            <person name="Mollenhauer M.U."/>
            <person name="Montooth K."/>
            <person name="Mount S.M."/>
            <person name="Mu X."/>
            <person name="Myers E."/>
            <person name="Negre B."/>
            <person name="Newfeld S."/>
            <person name="Nielsen R."/>
            <person name="Noor M.A."/>
            <person name="O'Grady P."/>
            <person name="Pachter L."/>
            <person name="Papaceit M."/>
            <person name="Parisi M.J."/>
            <person name="Parisi M."/>
            <person name="Parts L."/>
            <person name="Pedersen J.S."/>
            <person name="Pesole G."/>
            <person name="Phillippy A.M."/>
            <person name="Ponting C.P."/>
            <person name="Pop M."/>
            <person name="Porcelli D."/>
            <person name="Powell J.R."/>
            <person name="Prohaska S."/>
            <person name="Pruitt K."/>
            <person name="Puig M."/>
            <person name="Quesneville H."/>
            <person name="Ram K.R."/>
            <person name="Rand D."/>
            <person name="Rasmussen M.D."/>
            <person name="Reed L.K."/>
            <person name="Reenan R."/>
            <person name="Reily A."/>
            <person name="Remington K.A."/>
            <person name="Rieger T.T."/>
            <person name="Ritchie M.G."/>
            <person name="Robin C."/>
            <person name="Rogers Y.H."/>
            <person name="Rohde C."/>
            <person name="Rozas J."/>
            <person name="Rubenfield M.J."/>
            <person name="Ruiz A."/>
            <person name="Russo S."/>
            <person name="Salzberg S.L."/>
            <person name="Sanchez-Gracia A."/>
            <person name="Saranga D.J."/>
            <person name="Sato H."/>
            <person name="Schaeffer S.W."/>
            <person name="Schatz M.C."/>
            <person name="Schlenke T."/>
            <person name="Schwartz R."/>
            <person name="Segarra C."/>
            <person name="Singh R.S."/>
            <person name="Sirot L."/>
            <person name="Sirota M."/>
            <person name="Sisneros N.B."/>
            <person name="Smith C.D."/>
            <person name="Smith T.F."/>
            <person name="Spieth J."/>
            <person name="Stage D.E."/>
            <person name="Stark A."/>
            <person name="Stephan W."/>
            <person name="Strausberg R.L."/>
            <person name="Strempel S."/>
            <person name="Sturgill D."/>
            <person name="Sutton G."/>
            <person name="Sutton G.G."/>
            <person name="Tao W."/>
            <person name="Teichmann S."/>
            <person name="Tobari Y.N."/>
            <person name="Tomimura Y."/>
            <person name="Tsolas J.M."/>
            <person name="Valente V.L."/>
            <person name="Venter E."/>
            <person name="Venter J.C."/>
            <person name="Vicario S."/>
            <person name="Vieira F.G."/>
            <person name="Vilella A.J."/>
            <person name="Villasante A."/>
            <person name="Walenz B."/>
            <person name="Wang J."/>
            <person name="Wasserman M."/>
            <person name="Watts T."/>
            <person name="Wilson D."/>
            <person name="Wilson R.K."/>
            <person name="Wing R.A."/>
            <person name="Wolfner M.F."/>
            <person name="Wong A."/>
            <person name="Wong G.K."/>
            <person name="Wu C.I."/>
            <person name="Wu G."/>
            <person name="Yamamoto D."/>
            <person name="Yang H.P."/>
            <person name="Yang S.P."/>
            <person name="Yorke J.A."/>
            <person name="Yoshida K."/>
            <person name="Zdobnov E."/>
            <person name="Zhang P."/>
            <person name="Zhang Y."/>
            <person name="Zimin A.V."/>
            <person name="Baldwin J."/>
            <person name="Abdouelleil A."/>
            <person name="Abdulkadir J."/>
            <person name="Abebe A."/>
            <person name="Abera B."/>
            <person name="Abreu J."/>
            <person name="Acer S.C."/>
            <person name="Aftuck L."/>
            <person name="Alexander A."/>
            <person name="An P."/>
            <person name="Anderson E."/>
            <person name="Anderson S."/>
            <person name="Arachi H."/>
            <person name="Azer M."/>
            <person name="Bachantsang P."/>
            <person name="Barry A."/>
            <person name="Bayul T."/>
            <person name="Berlin A."/>
            <person name="Bessette D."/>
            <person name="Bloom T."/>
            <person name="Blye J."/>
            <person name="Boguslavskiy L."/>
            <person name="Bonnet C."/>
            <person name="Boukhgalter B."/>
            <person name="Bourzgui I."/>
            <person name="Brown A."/>
            <person name="Cahill P."/>
            <person name="Channer S."/>
            <person name="Cheshatsang Y."/>
            <person name="Chuda L."/>
            <person name="Citroen M."/>
            <person name="Collymore A."/>
            <person name="Cooke P."/>
            <person name="Costello M."/>
            <person name="D'Aco K."/>
            <person name="Daza R."/>
            <person name="De Haan G."/>
            <person name="DeGray S."/>
            <person name="DeMaso C."/>
            <person name="Dhargay N."/>
            <person name="Dooley K."/>
            <person name="Dooley E."/>
            <person name="Doricent M."/>
            <person name="Dorje P."/>
            <person name="Dorjee K."/>
            <person name="Dupes A."/>
            <person name="Elong R."/>
            <person name="Falk J."/>
            <person name="Farina A."/>
            <person name="Faro S."/>
            <person name="Ferguson D."/>
            <person name="Fisher S."/>
            <person name="Foley C.D."/>
            <person name="Franke A."/>
            <person name="Friedrich D."/>
            <person name="Gadbois L."/>
            <person name="Gearin G."/>
            <person name="Gearin C.R."/>
            <person name="Giannoukos G."/>
            <person name="Goode T."/>
            <person name="Graham J."/>
            <person name="Grandbois E."/>
            <person name="Grewal S."/>
            <person name="Gyaltsen K."/>
            <person name="Hafez N."/>
            <person name="Hagos B."/>
            <person name="Hall J."/>
            <person name="Henson C."/>
            <person name="Hollinger A."/>
            <person name="Honan T."/>
            <person name="Huard M.D."/>
            <person name="Hughes L."/>
            <person name="Hurhula B."/>
            <person name="Husby M.E."/>
            <person name="Kamat A."/>
            <person name="Kanga B."/>
            <person name="Kashin S."/>
            <person name="Khazanovich D."/>
            <person name="Kisner P."/>
            <person name="Lance K."/>
            <person name="Lara M."/>
            <person name="Lee W."/>
            <person name="Lennon N."/>
            <person name="Letendre F."/>
            <person name="LeVine R."/>
            <person name="Lipovsky A."/>
            <person name="Liu X."/>
            <person name="Liu J."/>
            <person name="Liu S."/>
            <person name="Lokyitsang T."/>
            <person name="Lokyitsang Y."/>
            <person name="Lubonja R."/>
            <person name="Lui A."/>
            <person name="MacDonald P."/>
            <person name="Magnisalis V."/>
            <person name="Maru K."/>
            <person name="Matthews C."/>
            <person name="McCusker W."/>
            <person name="McDonough S."/>
            <person name="Mehta T."/>
            <person name="Meldrim J."/>
            <person name="Meneus L."/>
            <person name="Mihai O."/>
            <person name="Mihalev A."/>
            <person name="Mihova T."/>
            <person name="Mittelman R."/>
            <person name="Mlenga V."/>
            <person name="Montmayeur A."/>
            <person name="Mulrain L."/>
            <person name="Navidi A."/>
            <person name="Naylor J."/>
            <person name="Negash T."/>
            <person name="Nguyen T."/>
            <person name="Nguyen N."/>
            <person name="Nicol R."/>
            <person name="Norbu C."/>
            <person name="Norbu N."/>
            <person name="Novod N."/>
            <person name="O'Neill B."/>
            <person name="Osman S."/>
            <person name="Markiewicz E."/>
            <person name="Oyono O.L."/>
            <person name="Patti C."/>
            <person name="Phunkhang P."/>
            <person name="Pierre F."/>
            <person name="Priest M."/>
            <person name="Raghuraman S."/>
            <person name="Rege F."/>
            <person name="Reyes R."/>
            <person name="Rise C."/>
            <person name="Rogov P."/>
            <person name="Ross K."/>
            <person name="Ryan E."/>
            <person name="Settipalli S."/>
            <person name="Shea T."/>
            <person name="Sherpa N."/>
            <person name="Shi L."/>
            <person name="Shih D."/>
            <person name="Sparrow T."/>
            <person name="Spaulding J."/>
            <person name="Stalker J."/>
            <person name="Stange-Thomann N."/>
            <person name="Stavropoulos S."/>
            <person name="Stone C."/>
            <person name="Strader C."/>
            <person name="Tesfaye S."/>
            <person name="Thomson T."/>
            <person name="Thoulutsang Y."/>
            <person name="Thoulutsang D."/>
            <person name="Topham K."/>
            <person name="Topping I."/>
            <person name="Tsamla T."/>
            <person name="Vassiliev H."/>
            <person name="Vo A."/>
            <person name="Wangchuk T."/>
            <person name="Wangdi T."/>
            <person name="Weiand M."/>
            <person name="Wilkinson J."/>
            <person name="Wilson A."/>
            <person name="Yadav S."/>
            <person name="Young G."/>
            <person name="Yu Q."/>
            <person name="Zembek L."/>
            <person name="Zhong D."/>
            <person name="Zimmer A."/>
            <person name="Zwirko Z."/>
            <person name="Jaffe D.B."/>
            <person name="Alvarez P."/>
            <person name="Brockman W."/>
            <person name="Butler J."/>
            <person name="Chin C."/>
            <person name="Gnerre S."/>
            <person name="Grabherr M."/>
            <person name="Kleber M."/>
            <person name="Mauceli E."/>
            <person name="MacCallum I."/>
        </authorList>
    </citation>
    <scope>NUCLEOTIDE SEQUENCE [LARGE SCALE GENOMIC DNA]</scope>
    <source>
        <strain evidence="3">Rob3c / Tucson 14021-0248.25</strain>
    </source>
</reference>
<protein>
    <submittedName>
        <fullName evidence="2">GM19572</fullName>
    </submittedName>
</protein>
<dbReference type="KEGG" id="dse:6620493"/>
<dbReference type="OMA" id="NPMGPVN"/>
<dbReference type="EMBL" id="CH480888">
    <property type="protein sequence ID" value="EDW55390.1"/>
    <property type="molecule type" value="Genomic_DNA"/>
</dbReference>
<feature type="compositionally biased region" description="Low complexity" evidence="1">
    <location>
        <begin position="641"/>
        <end position="714"/>
    </location>
</feature>
<evidence type="ECO:0000313" key="2">
    <source>
        <dbReference type="EMBL" id="EDW55390.1"/>
    </source>
</evidence>
<feature type="region of interest" description="Disordered" evidence="1">
    <location>
        <begin position="1"/>
        <end position="22"/>
    </location>
</feature>
<sequence>MTKIAGSDTGSESSSSKDPKKTYPVSIYHYQNAQTITLGSFIDNQFFKQPKKNSGKSQRVLKQLSERKLMTPTEPLNPIQPVNPKGQKNPMGPVNPMDQEILQESVNPMGQIEPIRPPNPMGQMNPMEPGNSNRQMNPMGIVNPNGQMNSMSQMNPMDDMNLMRGPVNPNGQIYPKELGNQKGQINPMWPENPNDQINPMWPENPNDQMNPMGPVNSNDQMNSGSQMNLMAKMNMMGRPVNPNGQLNPMEAGNPNGQINPMGPVNPNDQINSMSQKDLIDQVNLMVKMCMMGVSVNPNGQINPKGPVNSMELLNYLREAVNLLGKMKTTGPTDPMKPTDPMDGEHQHPLLGSQSDASPFDDPMTLPIDLDDDLPDEPVYFDAPRDLTKPLTPYVESLIQTSARLRRNPLGLNFIEDDDSSDDEDTFANQTLKPIGYEMLMARKHKENIELICRYHEEQVVLKVRTIAFIWENYRSDSTLPPNKTIWSVERHELKPRHVPPNPPAQSNPTNSMPSNVTAPPTYWIQNNYPMQHANLHPNNQSAPATEVQYLNENWWHNANYMNFFANMDHILVNLSQMELYAAQMYNVYGEAFFETAIGRYFPGDPTGSSPPFGEIQLQFMERIRKIHHINTINKINQIHRIQQHQQEPQQFQQSPQFQQSQQFQQSPQFQQSQQFQKSQQFQQSQQFQKSKQFQQSQQFQQRQQFQQPQQQMQQRSRNYSSDLQVMGHKMDRTLPGHRQVQHENQPNMRYSRAGEEGPLPGRFAGGEEFGGCKPNPGLNAAKPRFNNIIESERQESDSDGRWC</sequence>
<gene>
    <name evidence="2" type="primary">Dsec\GM19572</name>
    <name evidence="2" type="ORF">Dsec_GM19572</name>
</gene>
<accession>B4ILU0</accession>
<organism evidence="3">
    <name type="scientific">Drosophila sechellia</name>
    <name type="common">Fruit fly</name>
    <dbReference type="NCBI Taxonomy" id="7238"/>
    <lineage>
        <taxon>Eukaryota</taxon>
        <taxon>Metazoa</taxon>
        <taxon>Ecdysozoa</taxon>
        <taxon>Arthropoda</taxon>
        <taxon>Hexapoda</taxon>
        <taxon>Insecta</taxon>
        <taxon>Pterygota</taxon>
        <taxon>Neoptera</taxon>
        <taxon>Endopterygota</taxon>
        <taxon>Diptera</taxon>
        <taxon>Brachycera</taxon>
        <taxon>Muscomorpha</taxon>
        <taxon>Ephydroidea</taxon>
        <taxon>Drosophilidae</taxon>
        <taxon>Drosophila</taxon>
        <taxon>Sophophora</taxon>
    </lineage>
</organism>
<feature type="compositionally biased region" description="Low complexity" evidence="1">
    <location>
        <begin position="326"/>
        <end position="340"/>
    </location>
</feature>
<dbReference type="PhylomeDB" id="B4ILU0"/>
<dbReference type="AlphaFoldDB" id="B4ILU0"/>
<name>B4ILU0_DROSE</name>
<keyword evidence="3" id="KW-1185">Reference proteome</keyword>
<feature type="compositionally biased region" description="Basic and acidic residues" evidence="1">
    <location>
        <begin position="790"/>
        <end position="803"/>
    </location>
</feature>
<evidence type="ECO:0000313" key="3">
    <source>
        <dbReference type="Proteomes" id="UP000001292"/>
    </source>
</evidence>